<dbReference type="Pfam" id="PF01636">
    <property type="entry name" value="APH"/>
    <property type="match status" value="1"/>
</dbReference>
<feature type="domain" description="Aminoglycoside phosphotransferase" evidence="1">
    <location>
        <begin position="72"/>
        <end position="311"/>
    </location>
</feature>
<evidence type="ECO:0000313" key="2">
    <source>
        <dbReference type="EMBL" id="KAF7527197.1"/>
    </source>
</evidence>
<dbReference type="AlphaFoldDB" id="A0A9P5GNY7"/>
<gene>
    <name evidence="2" type="ORF">PCG10_003024</name>
</gene>
<dbReference type="Gene3D" id="3.90.1200.10">
    <property type="match status" value="1"/>
</dbReference>
<dbReference type="EMBL" id="JAAOZQ010000017">
    <property type="protein sequence ID" value="KAF7527197.1"/>
    <property type="molecule type" value="Genomic_DNA"/>
</dbReference>
<organism evidence="2 3">
    <name type="scientific">Penicillium crustosum</name>
    <name type="common">Blue mold fungus</name>
    <dbReference type="NCBI Taxonomy" id="36656"/>
    <lineage>
        <taxon>Eukaryota</taxon>
        <taxon>Fungi</taxon>
        <taxon>Dikarya</taxon>
        <taxon>Ascomycota</taxon>
        <taxon>Pezizomycotina</taxon>
        <taxon>Eurotiomycetes</taxon>
        <taxon>Eurotiomycetidae</taxon>
        <taxon>Eurotiales</taxon>
        <taxon>Aspergillaceae</taxon>
        <taxon>Penicillium</taxon>
    </lineage>
</organism>
<reference evidence="2" key="1">
    <citation type="submission" date="2020-02" db="EMBL/GenBank/DDBJ databases">
        <authorList>
            <person name="Lichtner F.J."/>
        </authorList>
    </citation>
    <scope>NUCLEOTIDE SEQUENCE</scope>
    <source>
        <strain evidence="2">G10</strain>
    </source>
</reference>
<name>A0A9P5GNY7_PENCR</name>
<dbReference type="Proteomes" id="UP000701341">
    <property type="component" value="Unassembled WGS sequence"/>
</dbReference>
<dbReference type="InterPro" id="IPR011009">
    <property type="entry name" value="Kinase-like_dom_sf"/>
</dbReference>
<evidence type="ECO:0000313" key="3">
    <source>
        <dbReference type="Proteomes" id="UP000701341"/>
    </source>
</evidence>
<evidence type="ECO:0000259" key="1">
    <source>
        <dbReference type="Pfam" id="PF01636"/>
    </source>
</evidence>
<dbReference type="SUPFAM" id="SSF56112">
    <property type="entry name" value="Protein kinase-like (PK-like)"/>
    <property type="match status" value="1"/>
</dbReference>
<dbReference type="PANTHER" id="PTHR21310">
    <property type="entry name" value="AMINOGLYCOSIDE PHOSPHOTRANSFERASE-RELATED-RELATED"/>
    <property type="match status" value="1"/>
</dbReference>
<keyword evidence="3" id="KW-1185">Reference proteome</keyword>
<dbReference type="PANTHER" id="PTHR21310:SF15">
    <property type="entry name" value="AMINOGLYCOSIDE PHOSPHOTRANSFERASE DOMAIN-CONTAINING PROTEIN"/>
    <property type="match status" value="1"/>
</dbReference>
<dbReference type="InterPro" id="IPR051678">
    <property type="entry name" value="AGP_Transferase"/>
</dbReference>
<proteinExistence type="predicted"/>
<comment type="caution">
    <text evidence="2">The sequence shown here is derived from an EMBL/GenBank/DDBJ whole genome shotgun (WGS) entry which is preliminary data.</text>
</comment>
<dbReference type="InterPro" id="IPR002575">
    <property type="entry name" value="Aminoglycoside_PTrfase"/>
</dbReference>
<sequence>MTTLKSQHYDFAASLVAMHFGIQKNDFTIEDMEKAKNNHVYLIHLEQPLAELGRTKTGVLKPYTSVIPVGTSKMVLRISKNNVNLENSVRIRNEVAFLALARDALSAIDASVIPRVFGWEDKRWEDRTSTDPLSLSWILEEFMEGDSLSPDEILALDHDTRKSLLYQIAQVVKAFQDYQLPKAVSMYGGLKFDEQGEIVNTISTLPCGGPFQTYPQFVRGMCIWQLKMSDRSAYLNGWRDIPGLRERLDDFFTRGLGRLLDEIPEQRPTLIHADLCMSNLLFNRRSNRLSAVLDFDFAHIGAPISEYLFSFWDLDGLLPGSSDPNDPLRKYILKGFPFAEEEEGVEDKWKLARAWENALSDVGAKKPSTIDKAGDIADIWWFSQDLCEAYWFIDTFLEKRTPEKLEEFKAASASNLERYLAHWGFYSPPRSE</sequence>
<protein>
    <recommendedName>
        <fullName evidence="1">Aminoglycoside phosphotransferase domain-containing protein</fullName>
    </recommendedName>
</protein>
<accession>A0A9P5GNY7</accession>